<dbReference type="InterPro" id="IPR042208">
    <property type="entry name" value="D-ser_dehydrat-like_sf"/>
</dbReference>
<evidence type="ECO:0000313" key="5">
    <source>
        <dbReference type="Proteomes" id="UP000001887"/>
    </source>
</evidence>
<dbReference type="CDD" id="cd06821">
    <property type="entry name" value="PLPDE_III_D-TA"/>
    <property type="match status" value="1"/>
</dbReference>
<dbReference type="KEGG" id="psl:Psta_1894"/>
<dbReference type="Pfam" id="PF01168">
    <property type="entry name" value="Ala_racemase_N"/>
    <property type="match status" value="1"/>
</dbReference>
<dbReference type="PANTHER" id="PTHR28004:SF2">
    <property type="entry name" value="D-SERINE DEHYDRATASE"/>
    <property type="match status" value="1"/>
</dbReference>
<dbReference type="GO" id="GO:0036088">
    <property type="term" value="P:D-serine catabolic process"/>
    <property type="evidence" value="ECO:0007669"/>
    <property type="project" value="TreeGrafter"/>
</dbReference>
<accession>D2QZT5</accession>
<dbReference type="SUPFAM" id="SSF51419">
    <property type="entry name" value="PLP-binding barrel"/>
    <property type="match status" value="1"/>
</dbReference>
<evidence type="ECO:0000259" key="3">
    <source>
        <dbReference type="SMART" id="SM01119"/>
    </source>
</evidence>
<dbReference type="Gene3D" id="2.40.37.20">
    <property type="entry name" value="D-serine dehydratase-like domain"/>
    <property type="match status" value="1"/>
</dbReference>
<dbReference type="GO" id="GO:0008721">
    <property type="term" value="F:D-serine ammonia-lyase activity"/>
    <property type="evidence" value="ECO:0007669"/>
    <property type="project" value="TreeGrafter"/>
</dbReference>
<dbReference type="InterPro" id="IPR051466">
    <property type="entry name" value="D-amino_acid_metab_enzyme"/>
</dbReference>
<dbReference type="InterPro" id="IPR026956">
    <property type="entry name" value="D-ser_dehydrat-like_dom"/>
</dbReference>
<dbReference type="EMBL" id="CP001848">
    <property type="protein sequence ID" value="ADB16568.1"/>
    <property type="molecule type" value="Genomic_DNA"/>
</dbReference>
<proteinExistence type="inferred from homology"/>
<dbReference type="SMART" id="SM01119">
    <property type="entry name" value="D-ser_dehydrat"/>
    <property type="match status" value="1"/>
</dbReference>
<evidence type="ECO:0000256" key="2">
    <source>
        <dbReference type="ARBA" id="ARBA00023239"/>
    </source>
</evidence>
<evidence type="ECO:0000313" key="4">
    <source>
        <dbReference type="EMBL" id="ADB16568.1"/>
    </source>
</evidence>
<dbReference type="AlphaFoldDB" id="D2QZT5"/>
<feature type="domain" description="D-serine dehydratase-like" evidence="3">
    <location>
        <begin position="276"/>
        <end position="366"/>
    </location>
</feature>
<gene>
    <name evidence="4" type="ordered locus">Psta_1894</name>
</gene>
<keyword evidence="2" id="KW-0456">Lyase</keyword>
<dbReference type="Gene3D" id="3.20.20.10">
    <property type="entry name" value="Alanine racemase"/>
    <property type="match status" value="1"/>
</dbReference>
<name>D2QZT5_PIRSD</name>
<reference evidence="4 5" key="1">
    <citation type="journal article" date="2009" name="Stand. Genomic Sci.">
        <title>Complete genome sequence of Pirellula staleyi type strain (ATCC 27377).</title>
        <authorList>
            <person name="Clum A."/>
            <person name="Tindall B.J."/>
            <person name="Sikorski J."/>
            <person name="Ivanova N."/>
            <person name="Mavrommatis K."/>
            <person name="Lucas S."/>
            <person name="Glavina del Rio T."/>
            <person name="Nolan M."/>
            <person name="Chen F."/>
            <person name="Tice H."/>
            <person name="Pitluck S."/>
            <person name="Cheng J.F."/>
            <person name="Chertkov O."/>
            <person name="Brettin T."/>
            <person name="Han C."/>
            <person name="Detter J.C."/>
            <person name="Kuske C."/>
            <person name="Bruce D."/>
            <person name="Goodwin L."/>
            <person name="Ovchinikova G."/>
            <person name="Pati A."/>
            <person name="Mikhailova N."/>
            <person name="Chen A."/>
            <person name="Palaniappan K."/>
            <person name="Land M."/>
            <person name="Hauser L."/>
            <person name="Chang Y.J."/>
            <person name="Jeffries C.D."/>
            <person name="Chain P."/>
            <person name="Rohde M."/>
            <person name="Goker M."/>
            <person name="Bristow J."/>
            <person name="Eisen J.A."/>
            <person name="Markowitz V."/>
            <person name="Hugenholtz P."/>
            <person name="Kyrpides N.C."/>
            <person name="Klenk H.P."/>
            <person name="Lapidus A."/>
        </authorList>
    </citation>
    <scope>NUCLEOTIDE SEQUENCE [LARGE SCALE GENOMIC DNA]</scope>
    <source>
        <strain evidence="5">ATCC 27377 / DSM 6068 / ICPB 4128</strain>
    </source>
</reference>
<dbReference type="eggNOG" id="COG3616">
    <property type="taxonomic scope" value="Bacteria"/>
</dbReference>
<evidence type="ECO:0000256" key="1">
    <source>
        <dbReference type="ARBA" id="ARBA00005323"/>
    </source>
</evidence>
<dbReference type="Pfam" id="PF14031">
    <property type="entry name" value="D-ser_dehydrat"/>
    <property type="match status" value="1"/>
</dbReference>
<dbReference type="STRING" id="530564.Psta_1894"/>
<dbReference type="PANTHER" id="PTHR28004">
    <property type="entry name" value="ZGC:162816-RELATED"/>
    <property type="match status" value="1"/>
</dbReference>
<organism evidence="4 5">
    <name type="scientific">Pirellula staleyi (strain ATCC 27377 / DSM 6068 / ICPB 4128)</name>
    <name type="common">Pirella staleyi</name>
    <dbReference type="NCBI Taxonomy" id="530564"/>
    <lineage>
        <taxon>Bacteria</taxon>
        <taxon>Pseudomonadati</taxon>
        <taxon>Planctomycetota</taxon>
        <taxon>Planctomycetia</taxon>
        <taxon>Pirellulales</taxon>
        <taxon>Pirellulaceae</taxon>
        <taxon>Pirellula</taxon>
    </lineage>
</organism>
<sequence length="385" mass="41548">MKLGEVDEITGPRVAPYAVHDLSQIPSPALLLFRELIEANIDEMIRVAGSAARLRPHCKTHKLGPIIALELVRGITKHKCATIAEAEMLALAGVRDILLAYNIVGPNIARVIQLVEQFPGLELIVTADHPQPVAELSRAISSRTSAVKIGVLLDLDSGMQRTGLPPGEAAIALYTQISQAPGLRAAGIHLYDGQNHQREIGERISAVTHCWNLAKQFAAELESRGLAVPAIVAGGTGSFPVYAAIQDARLELSPGTVVLHDQGYSETYADLKFTPAAALLTRVISRPTERRVTFDLGYKAVASDPPMASRLILPALPDAKIVLHNEEHLVLETPGICDLQPGDACLAIPRHICPTTALHEVVYVISQGRLETTWQVAARRRTLSI</sequence>
<dbReference type="HOGENOM" id="CLU_031639_2_1_0"/>
<dbReference type="InterPro" id="IPR001608">
    <property type="entry name" value="Ala_racemase_N"/>
</dbReference>
<comment type="similarity">
    <text evidence="1">Belongs to the DSD1 family.</text>
</comment>
<protein>
    <submittedName>
        <fullName evidence="4">Alanine racemase domain protein</fullName>
    </submittedName>
</protein>
<dbReference type="InterPro" id="IPR029066">
    <property type="entry name" value="PLP-binding_barrel"/>
</dbReference>
<keyword evidence="5" id="KW-1185">Reference proteome</keyword>
<dbReference type="Proteomes" id="UP000001887">
    <property type="component" value="Chromosome"/>
</dbReference>